<evidence type="ECO:0000313" key="1">
    <source>
        <dbReference type="EMBL" id="PRQ44919.1"/>
    </source>
</evidence>
<dbReference type="EMBL" id="PDCK01000041">
    <property type="protein sequence ID" value="PRQ44919.1"/>
    <property type="molecule type" value="Genomic_DNA"/>
</dbReference>
<protein>
    <submittedName>
        <fullName evidence="1">Uncharacterized protein</fullName>
    </submittedName>
</protein>
<dbReference type="AlphaFoldDB" id="A0A2P6REQ6"/>
<comment type="caution">
    <text evidence="1">The sequence shown here is derived from an EMBL/GenBank/DDBJ whole genome shotgun (WGS) entry which is preliminary data.</text>
</comment>
<organism evidence="1 2">
    <name type="scientific">Rosa chinensis</name>
    <name type="common">China rose</name>
    <dbReference type="NCBI Taxonomy" id="74649"/>
    <lineage>
        <taxon>Eukaryota</taxon>
        <taxon>Viridiplantae</taxon>
        <taxon>Streptophyta</taxon>
        <taxon>Embryophyta</taxon>
        <taxon>Tracheophyta</taxon>
        <taxon>Spermatophyta</taxon>
        <taxon>Magnoliopsida</taxon>
        <taxon>eudicotyledons</taxon>
        <taxon>Gunneridae</taxon>
        <taxon>Pentapetalae</taxon>
        <taxon>rosids</taxon>
        <taxon>fabids</taxon>
        <taxon>Rosales</taxon>
        <taxon>Rosaceae</taxon>
        <taxon>Rosoideae</taxon>
        <taxon>Rosoideae incertae sedis</taxon>
        <taxon>Rosa</taxon>
    </lineage>
</organism>
<reference evidence="1 2" key="1">
    <citation type="journal article" date="2018" name="Nat. Genet.">
        <title>The Rosa genome provides new insights in the design of modern roses.</title>
        <authorList>
            <person name="Bendahmane M."/>
        </authorList>
    </citation>
    <scope>NUCLEOTIDE SEQUENCE [LARGE SCALE GENOMIC DNA]</scope>
    <source>
        <strain evidence="2">cv. Old Blush</strain>
    </source>
</reference>
<accession>A0A2P6REQ6</accession>
<dbReference type="Proteomes" id="UP000238479">
    <property type="component" value="Chromosome 3"/>
</dbReference>
<evidence type="ECO:0000313" key="2">
    <source>
        <dbReference type="Proteomes" id="UP000238479"/>
    </source>
</evidence>
<proteinExistence type="predicted"/>
<gene>
    <name evidence="1" type="ORF">RchiOBHm_Chr3g0484481</name>
</gene>
<dbReference type="Gramene" id="PRQ44919">
    <property type="protein sequence ID" value="PRQ44919"/>
    <property type="gene ID" value="RchiOBHm_Chr3g0484481"/>
</dbReference>
<name>A0A2P6REQ6_ROSCH</name>
<sequence>MQLRPILAAQIPITLGIIAEKIKVSGNCTDCLLVLAESLRTFGPW</sequence>
<keyword evidence="2" id="KW-1185">Reference proteome</keyword>